<evidence type="ECO:0000313" key="2">
    <source>
        <dbReference type="Proteomes" id="UP001652445"/>
    </source>
</evidence>
<accession>A0ABT2UN38</accession>
<gene>
    <name evidence="1" type="ORF">OB236_23455</name>
</gene>
<comment type="caution">
    <text evidence="1">The sequence shown here is derived from an EMBL/GenBank/DDBJ whole genome shotgun (WGS) entry which is preliminary data.</text>
</comment>
<protein>
    <submittedName>
        <fullName evidence="1">Uncharacterized protein</fullName>
    </submittedName>
</protein>
<organism evidence="1 2">
    <name type="scientific">Paenibacillus baimaensis</name>
    <dbReference type="NCBI Taxonomy" id="2982185"/>
    <lineage>
        <taxon>Bacteria</taxon>
        <taxon>Bacillati</taxon>
        <taxon>Bacillota</taxon>
        <taxon>Bacilli</taxon>
        <taxon>Bacillales</taxon>
        <taxon>Paenibacillaceae</taxon>
        <taxon>Paenibacillus</taxon>
    </lineage>
</organism>
<dbReference type="EMBL" id="JAOQIO010000089">
    <property type="protein sequence ID" value="MCU6795069.1"/>
    <property type="molecule type" value="Genomic_DNA"/>
</dbReference>
<proteinExistence type="predicted"/>
<dbReference type="RefSeq" id="WP_262686118.1">
    <property type="nucleotide sequence ID" value="NZ_JAOQIO010000089.1"/>
</dbReference>
<reference evidence="1 2" key="1">
    <citation type="submission" date="2022-09" db="EMBL/GenBank/DDBJ databases">
        <authorList>
            <person name="Han X.L."/>
            <person name="Wang Q."/>
            <person name="Lu T."/>
        </authorList>
    </citation>
    <scope>NUCLEOTIDE SEQUENCE [LARGE SCALE GENOMIC DNA]</scope>
    <source>
        <strain evidence="1 2">WQ 127069</strain>
    </source>
</reference>
<sequence length="125" mass="14479">MKKELELQELKALKENKVLHTMRAYITPADEKKEEDFDQPYMMEDVDCCGIILDNFINRLSTCTTKDEIMEGVKSVVGQLNTINGRCDYSLIETDQREDLCAFIIMAVNLAGYQTDEDVTEEWRE</sequence>
<dbReference type="Proteomes" id="UP001652445">
    <property type="component" value="Unassembled WGS sequence"/>
</dbReference>
<evidence type="ECO:0000313" key="1">
    <source>
        <dbReference type="EMBL" id="MCU6795069.1"/>
    </source>
</evidence>
<name>A0ABT2UN38_9BACL</name>
<keyword evidence="2" id="KW-1185">Reference proteome</keyword>